<evidence type="ECO:0000313" key="2">
    <source>
        <dbReference type="Proteomes" id="UP001519290"/>
    </source>
</evidence>
<evidence type="ECO:0000313" key="1">
    <source>
        <dbReference type="EMBL" id="MBP2384434.1"/>
    </source>
</evidence>
<dbReference type="RefSeq" id="WP_209905278.1">
    <property type="nucleotide sequence ID" value="NZ_BAAAJW010000013.1"/>
</dbReference>
<organism evidence="1 2">
    <name type="scientific">Brachybacterium sacelli</name>
    <dbReference type="NCBI Taxonomy" id="173364"/>
    <lineage>
        <taxon>Bacteria</taxon>
        <taxon>Bacillati</taxon>
        <taxon>Actinomycetota</taxon>
        <taxon>Actinomycetes</taxon>
        <taxon>Micrococcales</taxon>
        <taxon>Dermabacteraceae</taxon>
        <taxon>Brachybacterium</taxon>
    </lineage>
</organism>
<accession>A0ABS4X7J7</accession>
<protein>
    <submittedName>
        <fullName evidence="1">GNAT superfamily N-acetyltransferase</fullName>
    </submittedName>
</protein>
<dbReference type="Proteomes" id="UP001519290">
    <property type="component" value="Unassembled WGS sequence"/>
</dbReference>
<comment type="caution">
    <text evidence="1">The sequence shown here is derived from an EMBL/GenBank/DDBJ whole genome shotgun (WGS) entry which is preliminary data.</text>
</comment>
<dbReference type="EMBL" id="JAGIOD010000002">
    <property type="protein sequence ID" value="MBP2384434.1"/>
    <property type="molecule type" value="Genomic_DNA"/>
</dbReference>
<name>A0ABS4X7J7_9MICO</name>
<gene>
    <name evidence="1" type="ORF">JOF43_004423</name>
</gene>
<keyword evidence="2" id="KW-1185">Reference proteome</keyword>
<reference evidence="1 2" key="1">
    <citation type="submission" date="2021-03" db="EMBL/GenBank/DDBJ databases">
        <title>Sequencing the genomes of 1000 actinobacteria strains.</title>
        <authorList>
            <person name="Klenk H.-P."/>
        </authorList>
    </citation>
    <scope>NUCLEOTIDE SEQUENCE [LARGE SCALE GENOMIC DNA]</scope>
    <source>
        <strain evidence="1 2">DSM 14566</strain>
    </source>
</reference>
<proteinExistence type="predicted"/>
<sequence length="357" mass="40285">MRTKAEKGRARHRDIITRYKRNEPACPSAHRAPNAVVVLVHPEPEAIRFREVEQERVHDRETLLGACRRVFDLQARAWAYSSRHREDLVQDSCVIAMSKIVRAEAECPGAEALVPEGLVYNIVRGAMRHRSEGDGRYMATESGQGREILMGRWEEHVKAGGIESMKRFEEMADQVRSAFPIGRRPTRGYHLGRLEQAHVYARELAELQARRDQDPDPTATAAFARDPETCPIDLTESIARLVEKRAARGQSIGQLVTFAYRLPTPRGSAAVRRGREVAEYVLEQYGDHVDAHAAAALWRHRGWSPLETVFAIRTIEDRDVVLTVLERLDGDQADAFLHSVLEDLATGVTYLRRPSAA</sequence>